<proteinExistence type="predicted"/>
<evidence type="ECO:0000313" key="1">
    <source>
        <dbReference type="EMBL" id="KAK9740219.1"/>
    </source>
</evidence>
<protein>
    <submittedName>
        <fullName evidence="1">Uncharacterized protein</fullName>
    </submittedName>
</protein>
<organism evidence="1 2">
    <name type="scientific">Saponaria officinalis</name>
    <name type="common">Common soapwort</name>
    <name type="synonym">Lychnis saponaria</name>
    <dbReference type="NCBI Taxonomy" id="3572"/>
    <lineage>
        <taxon>Eukaryota</taxon>
        <taxon>Viridiplantae</taxon>
        <taxon>Streptophyta</taxon>
        <taxon>Embryophyta</taxon>
        <taxon>Tracheophyta</taxon>
        <taxon>Spermatophyta</taxon>
        <taxon>Magnoliopsida</taxon>
        <taxon>eudicotyledons</taxon>
        <taxon>Gunneridae</taxon>
        <taxon>Pentapetalae</taxon>
        <taxon>Caryophyllales</taxon>
        <taxon>Caryophyllaceae</taxon>
        <taxon>Caryophylleae</taxon>
        <taxon>Saponaria</taxon>
    </lineage>
</organism>
<accession>A0AAW1M4P5</accession>
<dbReference type="AlphaFoldDB" id="A0AAW1M4P5"/>
<keyword evidence="2" id="KW-1185">Reference proteome</keyword>
<evidence type="ECO:0000313" key="2">
    <source>
        <dbReference type="Proteomes" id="UP001443914"/>
    </source>
</evidence>
<reference evidence="1" key="1">
    <citation type="submission" date="2024-03" db="EMBL/GenBank/DDBJ databases">
        <title>WGS assembly of Saponaria officinalis var. Norfolk2.</title>
        <authorList>
            <person name="Jenkins J."/>
            <person name="Shu S."/>
            <person name="Grimwood J."/>
            <person name="Barry K."/>
            <person name="Goodstein D."/>
            <person name="Schmutz J."/>
            <person name="Leebens-Mack J."/>
            <person name="Osbourn A."/>
        </authorList>
    </citation>
    <scope>NUCLEOTIDE SEQUENCE [LARGE SCALE GENOMIC DNA]</scope>
    <source>
        <strain evidence="1">JIC</strain>
    </source>
</reference>
<dbReference type="EMBL" id="JBDFQZ010000003">
    <property type="protein sequence ID" value="KAK9740219.1"/>
    <property type="molecule type" value="Genomic_DNA"/>
</dbReference>
<gene>
    <name evidence="1" type="ORF">RND81_03G020100</name>
</gene>
<comment type="caution">
    <text evidence="1">The sequence shown here is derived from an EMBL/GenBank/DDBJ whole genome shotgun (WGS) entry which is preliminary data.</text>
</comment>
<sequence>MNAASMLLANTGNRHYLRTSSPALILKSAFIKVLVDKFIFIEAACITIMTRPRINFRGKNLIKNLPLAIPRGFSAFFKSTSISQADKIEELKRDINYLEQYKLQT</sequence>
<dbReference type="Proteomes" id="UP001443914">
    <property type="component" value="Unassembled WGS sequence"/>
</dbReference>
<name>A0AAW1M4P5_SAPOF</name>